<dbReference type="EMBL" id="CP095075">
    <property type="protein sequence ID" value="UOR13966.1"/>
    <property type="molecule type" value="Genomic_DNA"/>
</dbReference>
<evidence type="ECO:0000256" key="1">
    <source>
        <dbReference type="SAM" id="Phobius"/>
    </source>
</evidence>
<dbReference type="Proteomes" id="UP000830326">
    <property type="component" value="Chromosome"/>
</dbReference>
<proteinExistence type="predicted"/>
<keyword evidence="3" id="KW-1185">Reference proteome</keyword>
<reference evidence="2" key="1">
    <citation type="submission" date="2022-04" db="EMBL/GenBank/DDBJ databases">
        <title>Halobacillus sp. isolated from saltern.</title>
        <authorList>
            <person name="Won M."/>
            <person name="Lee C.-M."/>
            <person name="Woen H.-Y."/>
            <person name="Kwon S.-W."/>
        </authorList>
    </citation>
    <scope>NUCLEOTIDE SEQUENCE</scope>
    <source>
        <strain evidence="2">SSHM10-5</strain>
    </source>
</reference>
<evidence type="ECO:0000313" key="2">
    <source>
        <dbReference type="EMBL" id="UOR13966.1"/>
    </source>
</evidence>
<feature type="transmembrane region" description="Helical" evidence="1">
    <location>
        <begin position="12"/>
        <end position="34"/>
    </location>
</feature>
<sequence length="36" mass="4227">MGLEELNKSRKSFLGYMFVMVCLFLFYVSTQGFLLN</sequence>
<keyword evidence="1" id="KW-0472">Membrane</keyword>
<name>A0ABY4HHC1_9BACI</name>
<keyword evidence="1" id="KW-1133">Transmembrane helix</keyword>
<gene>
    <name evidence="2" type="ORF">MUO15_09850</name>
</gene>
<evidence type="ECO:0000313" key="3">
    <source>
        <dbReference type="Proteomes" id="UP000830326"/>
    </source>
</evidence>
<protein>
    <submittedName>
        <fullName evidence="2">Uncharacterized protein</fullName>
    </submittedName>
</protein>
<accession>A0ABY4HHC1</accession>
<keyword evidence="1" id="KW-0812">Transmembrane</keyword>
<organism evidence="2 3">
    <name type="scientific">Halobacillus amylolyticus</name>
    <dbReference type="NCBI Taxonomy" id="2932259"/>
    <lineage>
        <taxon>Bacteria</taxon>
        <taxon>Bacillati</taxon>
        <taxon>Bacillota</taxon>
        <taxon>Bacilli</taxon>
        <taxon>Bacillales</taxon>
        <taxon>Bacillaceae</taxon>
        <taxon>Halobacillus</taxon>
    </lineage>
</organism>